<organism evidence="1">
    <name type="scientific">Herbaspirillum huttiense subsp. nephrolepidis</name>
    <dbReference type="NCBI Taxonomy" id="3075126"/>
    <lineage>
        <taxon>Bacteria</taxon>
        <taxon>Pseudomonadati</taxon>
        <taxon>Pseudomonadota</taxon>
        <taxon>Betaproteobacteria</taxon>
        <taxon>Burkholderiales</taxon>
        <taxon>Oxalobacteraceae</taxon>
        <taxon>Herbaspirillum</taxon>
    </lineage>
</organism>
<dbReference type="EMBL" id="JAVRAA010000005">
    <property type="protein sequence ID" value="MDT0337689.1"/>
    <property type="molecule type" value="Genomic_DNA"/>
</dbReference>
<sequence>MTDQNYKAHIPEIARHIEEAEAILVGGASGMSTANQHDFYGYSRYFRENFGEFRDAYGIRNLCGALYYRYKTSEERWAYLSKHGALLYDEPPGQTYVDLHALIKDKNYFIVTTNQDLQFSKLFSDEKLCYPQGTSHYLQCGIPCHDDVYPSEEAVRKMAANITGTRVPKELIPKCPRCGAEMEPWFRSPVFLEGTFWQASMRKHQDFIDQNSHKKILLIELGVGPMTPNIIKHPFSVATYHWPKAFLVRINKGEPPTHELLRNKTITLDADIADVLRDLRTHMQAPIATTST</sequence>
<dbReference type="SUPFAM" id="SSF52467">
    <property type="entry name" value="DHS-like NAD/FAD-binding domain"/>
    <property type="match status" value="1"/>
</dbReference>
<gene>
    <name evidence="1" type="ORF">RJN63_12665</name>
</gene>
<dbReference type="Gene3D" id="3.40.50.1220">
    <property type="entry name" value="TPP-binding domain"/>
    <property type="match status" value="1"/>
</dbReference>
<comment type="caution">
    <text evidence="1">The sequence shown here is derived from an EMBL/GenBank/DDBJ whole genome shotgun (WGS) entry which is preliminary data.</text>
</comment>
<dbReference type="AlphaFoldDB" id="A0AAE4G8B4"/>
<name>A0AAE4G8B4_9BURK</name>
<proteinExistence type="predicted"/>
<evidence type="ECO:0000313" key="1">
    <source>
        <dbReference type="EMBL" id="MDT0337689.1"/>
    </source>
</evidence>
<evidence type="ECO:0008006" key="2">
    <source>
        <dbReference type="Google" id="ProtNLM"/>
    </source>
</evidence>
<dbReference type="RefSeq" id="WP_310837601.1">
    <property type="nucleotide sequence ID" value="NZ_JAVLSM010000007.1"/>
</dbReference>
<dbReference type="InterPro" id="IPR029035">
    <property type="entry name" value="DHS-like_NAD/FAD-binding_dom"/>
</dbReference>
<accession>A0AAE4G8B4</accession>
<reference evidence="1" key="1">
    <citation type="submission" date="2023-02" db="EMBL/GenBank/DDBJ databases">
        <title>Description of Herbaspirillum huttiense subsp. nephrolepsisexaltata and Herbaspirillum huttiense subsp. lycopersicon.</title>
        <authorList>
            <person name="Poudel M."/>
            <person name="Sharma A."/>
            <person name="Goss E."/>
            <person name="Tapia J.H."/>
            <person name="Harmon C.M."/>
            <person name="Jones J.B."/>
        </authorList>
    </citation>
    <scope>NUCLEOTIDE SEQUENCE</scope>
    <source>
        <strain evidence="1">NC40101</strain>
    </source>
</reference>
<protein>
    <recommendedName>
        <fullName evidence="2">NAD-dependent SIR2 family protein deacetylase</fullName>
    </recommendedName>
</protein>